<dbReference type="PANTHER" id="PTHR13467:SF3">
    <property type="entry name" value="CUE DOMAIN-CONTAINING PROTEIN 1"/>
    <property type="match status" value="1"/>
</dbReference>
<protein>
    <recommendedName>
        <fullName evidence="3">CUE domain-containing protein</fullName>
    </recommendedName>
</protein>
<dbReference type="InterPro" id="IPR040192">
    <property type="entry name" value="CUEDC1"/>
</dbReference>
<gene>
    <name evidence="2" type="ORF">DBRI1063_LOCUS23691</name>
</gene>
<sequence>MSITYEEALSTLNSMFGLPWTSETLDAVLRHHQGHMENTVESVLSHGDGDPRDLVRKLQNPDLSSGSGAIHQISMDEEIARQLARESDGPQGRAAARMNRRVVPAPADSANNTLSERGNQPSKKGRGTPTELPPDFLRIPGRSYGSNTINEDEQLARMLQDELFTQELANNPEFAHLAYGRRNVGVNNRTGRHSAGVATHNDFGKDFMKGLSDLGENAKKRLQLIAANFNAKQNGTSPSGGAGGSSGRSERRGLLDGGADDDEIAFGNQSNEMEMQSMSPPSSFGGFGMGSSKKEE</sequence>
<feature type="compositionally biased region" description="Low complexity" evidence="1">
    <location>
        <begin position="268"/>
        <end position="284"/>
    </location>
</feature>
<feature type="region of interest" description="Disordered" evidence="1">
    <location>
        <begin position="84"/>
        <end position="141"/>
    </location>
</feature>
<proteinExistence type="predicted"/>
<evidence type="ECO:0000256" key="1">
    <source>
        <dbReference type="SAM" id="MobiDB-lite"/>
    </source>
</evidence>
<evidence type="ECO:0000313" key="2">
    <source>
        <dbReference type="EMBL" id="CAD9354838.1"/>
    </source>
</evidence>
<accession>A0A6U3S7A2</accession>
<organism evidence="2">
    <name type="scientific">Ditylum brightwellii</name>
    <dbReference type="NCBI Taxonomy" id="49249"/>
    <lineage>
        <taxon>Eukaryota</taxon>
        <taxon>Sar</taxon>
        <taxon>Stramenopiles</taxon>
        <taxon>Ochrophyta</taxon>
        <taxon>Bacillariophyta</taxon>
        <taxon>Mediophyceae</taxon>
        <taxon>Lithodesmiophycidae</taxon>
        <taxon>Lithodesmiales</taxon>
        <taxon>Lithodesmiaceae</taxon>
        <taxon>Ditylum</taxon>
    </lineage>
</organism>
<dbReference type="PANTHER" id="PTHR13467">
    <property type="entry name" value="CUE DOMAIN CONTAINING PROTEIN 1"/>
    <property type="match status" value="1"/>
</dbReference>
<dbReference type="EMBL" id="HBGN01036919">
    <property type="protein sequence ID" value="CAD9354838.1"/>
    <property type="molecule type" value="Transcribed_RNA"/>
</dbReference>
<feature type="region of interest" description="Disordered" evidence="1">
    <location>
        <begin position="229"/>
        <end position="296"/>
    </location>
</feature>
<reference evidence="2" key="1">
    <citation type="submission" date="2021-01" db="EMBL/GenBank/DDBJ databases">
        <authorList>
            <person name="Corre E."/>
            <person name="Pelletier E."/>
            <person name="Niang G."/>
            <person name="Scheremetjew M."/>
            <person name="Finn R."/>
            <person name="Kale V."/>
            <person name="Holt S."/>
            <person name="Cochrane G."/>
            <person name="Meng A."/>
            <person name="Brown T."/>
            <person name="Cohen L."/>
        </authorList>
    </citation>
    <scope>NUCLEOTIDE SEQUENCE</scope>
    <source>
        <strain evidence="2">Pop2</strain>
    </source>
</reference>
<feature type="compositionally biased region" description="Polar residues" evidence="1">
    <location>
        <begin position="109"/>
        <end position="122"/>
    </location>
</feature>
<dbReference type="AlphaFoldDB" id="A0A6U3S7A2"/>
<name>A0A6U3S7A2_9STRA</name>
<evidence type="ECO:0008006" key="3">
    <source>
        <dbReference type="Google" id="ProtNLM"/>
    </source>
</evidence>